<dbReference type="InterPro" id="IPR050481">
    <property type="entry name" value="UDP-glycosyltransf_plant"/>
</dbReference>
<sequence>MVFIPVPAIGHIVATETAKLLAERVTFLGLGFYIRALHDEHKLDLVEFKDSNAELIMPCLAKPLLAKILPSVLLDKEWLVVLLGLARRFRETKGIFEGLESYAMNSFRNVNIPSMYPIGPILSLNRDDDHDMESY</sequence>
<dbReference type="GO" id="GO:0035251">
    <property type="term" value="F:UDP-glucosyltransferase activity"/>
    <property type="evidence" value="ECO:0007669"/>
    <property type="project" value="InterPro"/>
</dbReference>
<comment type="similarity">
    <text evidence="1">Belongs to the UDP-glycosyltransferase family.</text>
</comment>
<reference evidence="2 3" key="1">
    <citation type="submission" date="2024-01" db="EMBL/GenBank/DDBJ databases">
        <authorList>
            <person name="Waweru B."/>
        </authorList>
    </citation>
    <scope>NUCLEOTIDE SEQUENCE [LARGE SCALE GENOMIC DNA]</scope>
</reference>
<gene>
    <name evidence="2" type="ORF">DCAF_LOCUS18138</name>
</gene>
<evidence type="ECO:0000256" key="1">
    <source>
        <dbReference type="ARBA" id="ARBA00009995"/>
    </source>
</evidence>
<dbReference type="Proteomes" id="UP001314170">
    <property type="component" value="Unassembled WGS sequence"/>
</dbReference>
<evidence type="ECO:0000313" key="3">
    <source>
        <dbReference type="Proteomes" id="UP001314170"/>
    </source>
</evidence>
<protein>
    <submittedName>
        <fullName evidence="2">Uncharacterized protein</fullName>
    </submittedName>
</protein>
<name>A0AAV1S302_9ROSI</name>
<dbReference type="AlphaFoldDB" id="A0AAV1S302"/>
<evidence type="ECO:0000313" key="2">
    <source>
        <dbReference type="EMBL" id="CAK7345188.1"/>
    </source>
</evidence>
<comment type="caution">
    <text evidence="2">The sequence shown here is derived from an EMBL/GenBank/DDBJ whole genome shotgun (WGS) entry which is preliminary data.</text>
</comment>
<dbReference type="PANTHER" id="PTHR48048:SF45">
    <property type="entry name" value="GLYCOSYLTRANSFERASE"/>
    <property type="match status" value="1"/>
</dbReference>
<dbReference type="PANTHER" id="PTHR48048">
    <property type="entry name" value="GLYCOSYLTRANSFERASE"/>
    <property type="match status" value="1"/>
</dbReference>
<dbReference type="Gene3D" id="3.40.50.2000">
    <property type="entry name" value="Glycogen Phosphorylase B"/>
    <property type="match status" value="1"/>
</dbReference>
<keyword evidence="3" id="KW-1185">Reference proteome</keyword>
<proteinExistence type="inferred from homology"/>
<dbReference type="EMBL" id="CAWUPB010001166">
    <property type="protein sequence ID" value="CAK7345188.1"/>
    <property type="molecule type" value="Genomic_DNA"/>
</dbReference>
<organism evidence="2 3">
    <name type="scientific">Dovyalis caffra</name>
    <dbReference type="NCBI Taxonomy" id="77055"/>
    <lineage>
        <taxon>Eukaryota</taxon>
        <taxon>Viridiplantae</taxon>
        <taxon>Streptophyta</taxon>
        <taxon>Embryophyta</taxon>
        <taxon>Tracheophyta</taxon>
        <taxon>Spermatophyta</taxon>
        <taxon>Magnoliopsida</taxon>
        <taxon>eudicotyledons</taxon>
        <taxon>Gunneridae</taxon>
        <taxon>Pentapetalae</taxon>
        <taxon>rosids</taxon>
        <taxon>fabids</taxon>
        <taxon>Malpighiales</taxon>
        <taxon>Salicaceae</taxon>
        <taxon>Flacourtieae</taxon>
        <taxon>Dovyalis</taxon>
    </lineage>
</organism>
<accession>A0AAV1S302</accession>